<dbReference type="PATRIC" id="fig|279058.18.peg.553"/>
<evidence type="ECO:0000256" key="4">
    <source>
        <dbReference type="ARBA" id="ARBA00022448"/>
    </source>
</evidence>
<dbReference type="PANTHER" id="PTHR43776:SF15">
    <property type="entry name" value="GLUTATHIONE IMPORT ATP-BINDING PROTEIN GSIA"/>
    <property type="match status" value="1"/>
</dbReference>
<dbReference type="RefSeq" id="WP_061536937.1">
    <property type="nucleotide sequence ID" value="NZ_CP013235.1"/>
</dbReference>
<dbReference type="InterPro" id="IPR017871">
    <property type="entry name" value="ABC_transporter-like_CS"/>
</dbReference>
<keyword evidence="10 19" id="KW-0067">ATP-binding</keyword>
<evidence type="ECO:0000256" key="1">
    <source>
        <dbReference type="ARBA" id="ARBA00004170"/>
    </source>
</evidence>
<dbReference type="InterPro" id="IPR027417">
    <property type="entry name" value="P-loop_NTPase"/>
</dbReference>
<dbReference type="Proteomes" id="UP000071778">
    <property type="component" value="Chromosome"/>
</dbReference>
<evidence type="ECO:0000256" key="14">
    <source>
        <dbReference type="ARBA" id="ARBA00038416"/>
    </source>
</evidence>
<evidence type="ECO:0000256" key="9">
    <source>
        <dbReference type="ARBA" id="ARBA00022801"/>
    </source>
</evidence>
<dbReference type="PROSITE" id="PS00211">
    <property type="entry name" value="ABC_TRANSPORTER_1"/>
    <property type="match status" value="2"/>
</dbReference>
<protein>
    <recommendedName>
        <fullName evidence="16">Glutathione import ATP-binding protein GsiA</fullName>
        <ecNumber evidence="15">7.4.2.10</ecNumber>
    </recommendedName>
</protein>
<name>A0A127QED8_9BURK</name>
<feature type="domain" description="ABC transporter" evidence="18">
    <location>
        <begin position="12"/>
        <end position="266"/>
    </location>
</feature>
<evidence type="ECO:0000256" key="10">
    <source>
        <dbReference type="ARBA" id="ARBA00022840"/>
    </source>
</evidence>
<evidence type="ECO:0000256" key="3">
    <source>
        <dbReference type="ARBA" id="ARBA00011469"/>
    </source>
</evidence>
<dbReference type="FunFam" id="3.40.50.300:FF:000016">
    <property type="entry name" value="Oligopeptide ABC transporter ATP-binding component"/>
    <property type="match status" value="2"/>
</dbReference>
<dbReference type="PANTHER" id="PTHR43776">
    <property type="entry name" value="TRANSPORT ATP-BINDING PROTEIN"/>
    <property type="match status" value="1"/>
</dbReference>
<comment type="subunit">
    <text evidence="3">The complex is composed of two ATP-binding proteins (GsiA), two transmembrane proteins (GsiC and GsiD) and a solute-binding protein (GsiB).</text>
</comment>
<evidence type="ECO:0000256" key="8">
    <source>
        <dbReference type="ARBA" id="ARBA00022741"/>
    </source>
</evidence>
<keyword evidence="12" id="KW-0472">Membrane</keyword>
<evidence type="ECO:0000256" key="2">
    <source>
        <dbReference type="ARBA" id="ARBA00004533"/>
    </source>
</evidence>
<dbReference type="NCBIfam" id="NF008453">
    <property type="entry name" value="PRK11308.1"/>
    <property type="match status" value="2"/>
</dbReference>
<dbReference type="GO" id="GO:0015833">
    <property type="term" value="P:peptide transport"/>
    <property type="evidence" value="ECO:0007669"/>
    <property type="project" value="InterPro"/>
</dbReference>
<dbReference type="SUPFAM" id="SSF52540">
    <property type="entry name" value="P-loop containing nucleoside triphosphate hydrolases"/>
    <property type="match status" value="2"/>
</dbReference>
<evidence type="ECO:0000259" key="18">
    <source>
        <dbReference type="PROSITE" id="PS50893"/>
    </source>
</evidence>
<dbReference type="GO" id="GO:0005524">
    <property type="term" value="F:ATP binding"/>
    <property type="evidence" value="ECO:0007669"/>
    <property type="project" value="UniProtKB-KW"/>
</dbReference>
<evidence type="ECO:0000256" key="17">
    <source>
        <dbReference type="ARBA" id="ARBA00047640"/>
    </source>
</evidence>
<dbReference type="EMBL" id="CP013235">
    <property type="protein sequence ID" value="AMP08366.1"/>
    <property type="molecule type" value="Genomic_DNA"/>
</dbReference>
<proteinExistence type="inferred from homology"/>
<dbReference type="NCBIfam" id="TIGR01727">
    <property type="entry name" value="oligo_HPY"/>
    <property type="match status" value="1"/>
</dbReference>
<dbReference type="CDD" id="cd03257">
    <property type="entry name" value="ABC_NikE_OppD_transporters"/>
    <property type="match status" value="2"/>
</dbReference>
<dbReference type="Gene3D" id="3.40.50.300">
    <property type="entry name" value="P-loop containing nucleotide triphosphate hydrolases"/>
    <property type="match status" value="2"/>
</dbReference>
<feature type="domain" description="ABC transporter" evidence="18">
    <location>
        <begin position="318"/>
        <end position="566"/>
    </location>
</feature>
<dbReference type="InterPro" id="IPR003439">
    <property type="entry name" value="ABC_transporter-like_ATP-bd"/>
</dbReference>
<dbReference type="InterPro" id="IPR050319">
    <property type="entry name" value="ABC_transp_ATP-bind"/>
</dbReference>
<keyword evidence="7" id="KW-0677">Repeat</keyword>
<evidence type="ECO:0000256" key="13">
    <source>
        <dbReference type="ARBA" id="ARBA00037530"/>
    </source>
</evidence>
<dbReference type="AlphaFoldDB" id="A0A127QED8"/>
<comment type="catalytic activity">
    <reaction evidence="17">
        <text>glutathione(out) + ATP + H2O = glutathione(in) + ADP + phosphate + H(+)</text>
        <dbReference type="Rhea" id="RHEA:29791"/>
        <dbReference type="ChEBI" id="CHEBI:15377"/>
        <dbReference type="ChEBI" id="CHEBI:15378"/>
        <dbReference type="ChEBI" id="CHEBI:30616"/>
        <dbReference type="ChEBI" id="CHEBI:43474"/>
        <dbReference type="ChEBI" id="CHEBI:57925"/>
        <dbReference type="ChEBI" id="CHEBI:456216"/>
        <dbReference type="EC" id="7.4.2.10"/>
    </reaction>
</comment>
<dbReference type="EC" id="7.4.2.10" evidence="15"/>
<comment type="similarity">
    <text evidence="14">Belongs to the ABC transporter superfamily. Glutathione importer (TC 3.A.1.5.11) family.</text>
</comment>
<keyword evidence="8" id="KW-0547">Nucleotide-binding</keyword>
<evidence type="ECO:0000256" key="15">
    <source>
        <dbReference type="ARBA" id="ARBA00039050"/>
    </source>
</evidence>
<organism evidence="19 20">
    <name type="scientific">Collimonas arenae</name>
    <dbReference type="NCBI Taxonomy" id="279058"/>
    <lineage>
        <taxon>Bacteria</taxon>
        <taxon>Pseudomonadati</taxon>
        <taxon>Pseudomonadota</taxon>
        <taxon>Betaproteobacteria</taxon>
        <taxon>Burkholderiales</taxon>
        <taxon>Oxalobacteraceae</taxon>
        <taxon>Collimonas</taxon>
    </lineage>
</organism>
<keyword evidence="20" id="KW-1185">Reference proteome</keyword>
<evidence type="ECO:0000256" key="12">
    <source>
        <dbReference type="ARBA" id="ARBA00023136"/>
    </source>
</evidence>
<keyword evidence="4" id="KW-0813">Transport</keyword>
<dbReference type="InterPro" id="IPR013563">
    <property type="entry name" value="Oligopep_ABC_C"/>
</dbReference>
<dbReference type="GO" id="GO:0005886">
    <property type="term" value="C:plasma membrane"/>
    <property type="evidence" value="ECO:0007669"/>
    <property type="project" value="UniProtKB-SubCell"/>
</dbReference>
<comment type="subcellular location">
    <subcellularLocation>
        <location evidence="2">Cell inner membrane</location>
    </subcellularLocation>
    <subcellularLocation>
        <location evidence="1">Membrane</location>
        <topology evidence="1">Peripheral membrane protein</topology>
    </subcellularLocation>
</comment>
<dbReference type="Pfam" id="PF00005">
    <property type="entry name" value="ABC_tran"/>
    <property type="match status" value="2"/>
</dbReference>
<evidence type="ECO:0000256" key="11">
    <source>
        <dbReference type="ARBA" id="ARBA00022967"/>
    </source>
</evidence>
<keyword evidence="9 19" id="KW-0378">Hydrolase</keyword>
<sequence length="622" mass="68801">MNNQTARRILTVDQMNVSFTTSERRVDAVRNLSFHIDAGETLAIVGESGSGKSVSSQSIMRLIDYGGGKISGSTMNFQRRDGSTIDLANADQSTMRHIRGSEIAMIFQEPMTSLNPVFTVGEQIAESIRLHQGKSMAEARAEALRMLEIVRIPEARRILDRHPHQLSGGMRQRVMIAMALSCKPSLLIADEPTTALDVTIQAQILQLIRALQDEMQMAVIFITHDMGVVAEIADRVVVMCRGEKVEENNVHAIFEAPQHPYTRALLAAVPRLGAMHGTDLPERIAIVGDTATINPDLAEEAKIIRTIPGADPQQQPLLKVRNLTTRFDVKSGIFSRVKQRVHAVEQINFDLYPGETLALVGESGCGKSTTGRSLLRLVDITSGSVEFGGRDLAKLPRSELRSLRREIQFIFQDPFASLDPRLTVGYSIMEPLLVHGMAEGAQEKVAALLQRVGLLPEHAQRYPHEFSGGQRQRICIARALALNPKIVIADESVSALDVSIQAQIVNLMLDLQQELGISFIFISHDMAVVERISHRVAVMYLGQIVEIGPRRAIFENPQHPYTKKLMAAVPVADPNQRHRKREMLPEEIPSPIRNIDDLPVVEPLKQVGPGHFVATHRISGAF</sequence>
<gene>
    <name evidence="19" type="primary">nikE</name>
    <name evidence="19" type="ORF">CAter282_0550</name>
</gene>
<dbReference type="GO" id="GO:0016887">
    <property type="term" value="F:ATP hydrolysis activity"/>
    <property type="evidence" value="ECO:0007669"/>
    <property type="project" value="InterPro"/>
</dbReference>
<dbReference type="SMART" id="SM00382">
    <property type="entry name" value="AAA"/>
    <property type="match status" value="2"/>
</dbReference>
<keyword evidence="5" id="KW-1003">Cell membrane</keyword>
<dbReference type="GO" id="GO:0055085">
    <property type="term" value="P:transmembrane transport"/>
    <property type="evidence" value="ECO:0007669"/>
    <property type="project" value="UniProtKB-ARBA"/>
</dbReference>
<keyword evidence="6" id="KW-0997">Cell inner membrane</keyword>
<evidence type="ECO:0000256" key="7">
    <source>
        <dbReference type="ARBA" id="ARBA00022737"/>
    </source>
</evidence>
<keyword evidence="11" id="KW-1278">Translocase</keyword>
<evidence type="ECO:0000313" key="20">
    <source>
        <dbReference type="Proteomes" id="UP000071778"/>
    </source>
</evidence>
<dbReference type="NCBIfam" id="NF007739">
    <property type="entry name" value="PRK10419.1"/>
    <property type="match status" value="2"/>
</dbReference>
<evidence type="ECO:0000256" key="5">
    <source>
        <dbReference type="ARBA" id="ARBA00022475"/>
    </source>
</evidence>
<accession>A0A127QED8</accession>
<dbReference type="PROSITE" id="PS50893">
    <property type="entry name" value="ABC_TRANSPORTER_2"/>
    <property type="match status" value="2"/>
</dbReference>
<evidence type="ECO:0000313" key="19">
    <source>
        <dbReference type="EMBL" id="AMP08366.1"/>
    </source>
</evidence>
<dbReference type="InterPro" id="IPR003593">
    <property type="entry name" value="AAA+_ATPase"/>
</dbReference>
<dbReference type="Pfam" id="PF08352">
    <property type="entry name" value="oligo_HPY"/>
    <property type="match status" value="2"/>
</dbReference>
<reference evidence="19 20" key="1">
    <citation type="submission" date="2015-11" db="EMBL/GenBank/DDBJ databases">
        <title>Exploring the genomic traits of fungus-feeding bacterial genus Collimonas.</title>
        <authorList>
            <person name="Song C."/>
            <person name="Schmidt R."/>
            <person name="de Jager V."/>
            <person name="Krzyzanowska D."/>
            <person name="Jongedijk E."/>
            <person name="Cankar K."/>
            <person name="Beekwilder J."/>
            <person name="van Veen A."/>
            <person name="de Boer W."/>
            <person name="van Veen J.A."/>
            <person name="Garbeva P."/>
        </authorList>
    </citation>
    <scope>NUCLEOTIDE SEQUENCE [LARGE SCALE GENOMIC DNA]</scope>
    <source>
        <strain evidence="19 20">Ter282</strain>
    </source>
</reference>
<comment type="function">
    <text evidence="13">Part of the ABC transporter complex GsiABCD involved in glutathione import. Responsible for energy coupling to the transport system.</text>
</comment>
<evidence type="ECO:0000256" key="16">
    <source>
        <dbReference type="ARBA" id="ARBA00041187"/>
    </source>
</evidence>
<evidence type="ECO:0000256" key="6">
    <source>
        <dbReference type="ARBA" id="ARBA00022519"/>
    </source>
</evidence>